<keyword evidence="4" id="KW-0560">Oxidoreductase</keyword>
<dbReference type="GO" id="GO:0016020">
    <property type="term" value="C:membrane"/>
    <property type="evidence" value="ECO:0007669"/>
    <property type="project" value="InterPro"/>
</dbReference>
<protein>
    <submittedName>
        <fullName evidence="10">Alcohol dehydrogenase (Cytochrome c)</fullName>
    </submittedName>
</protein>
<feature type="binding site" evidence="6">
    <location>
        <position position="87"/>
    </location>
    <ligand>
        <name>pyrroloquinoline quinone</name>
        <dbReference type="ChEBI" id="CHEBI:58442"/>
    </ligand>
</feature>
<evidence type="ECO:0000256" key="7">
    <source>
        <dbReference type="PIRSR" id="PIRSR617512-3"/>
    </source>
</evidence>
<feature type="binding site" evidence="7">
    <location>
        <position position="306"/>
    </location>
    <ligand>
        <name>Ca(2+)</name>
        <dbReference type="ChEBI" id="CHEBI:29108"/>
    </ligand>
</feature>
<comment type="cofactor">
    <cofactor evidence="6">
        <name>pyrroloquinoline quinone</name>
        <dbReference type="ChEBI" id="CHEBI:58442"/>
    </cofactor>
    <text evidence="6">Binds 1 PQQ group per subunit.</text>
</comment>
<feature type="binding site" evidence="7">
    <location>
        <position position="264"/>
    </location>
    <ligand>
        <name>Ca(2+)</name>
        <dbReference type="ChEBI" id="CHEBI:29108"/>
    </ligand>
</feature>
<dbReference type="PANTHER" id="PTHR32303:SF20">
    <property type="entry name" value="QUINOPROTEIN ETHANOL DEHYDROGENASE"/>
    <property type="match status" value="1"/>
</dbReference>
<keyword evidence="3 6" id="KW-0634">PQQ</keyword>
<evidence type="ECO:0000256" key="1">
    <source>
        <dbReference type="ARBA" id="ARBA00008156"/>
    </source>
</evidence>
<dbReference type="SMART" id="SM00564">
    <property type="entry name" value="PQQ"/>
    <property type="match status" value="5"/>
</dbReference>
<feature type="binding site" evidence="6">
    <location>
        <position position="136"/>
    </location>
    <ligand>
        <name>pyrroloquinoline quinone</name>
        <dbReference type="ChEBI" id="CHEBI:58442"/>
    </ligand>
</feature>
<dbReference type="Pfam" id="PF01011">
    <property type="entry name" value="PQQ"/>
    <property type="match status" value="2"/>
</dbReference>
<feature type="domain" description="Pyrrolo-quinoline quinone repeat" evidence="9">
    <location>
        <begin position="46"/>
        <end position="343"/>
    </location>
</feature>
<comment type="cofactor">
    <cofactor evidence="7">
        <name>Ca(2+)</name>
        <dbReference type="ChEBI" id="CHEBI:29108"/>
    </cofactor>
    <text evidence="7">Binds 1 Ca(2+) ion per subunit.</text>
</comment>
<sequence>MTIKQWLLSSLVASTCLVPIAAGAGPIENYSPVTADRLKNPEPGNWMLYRRTYDGQGYSPLDQINTSNVKDLTPVWTFSTGVVEGHEAPPIINNGVMFVATPAGQVIALNAKTGDEYWRYKRQLPDDLFQLHPTNRGVGLWQDKLYLATTDDHVVALEAKTGKVLWDTKVQDYKKGQYLTLMPLVIDGKVIVGGSGGELGVRGYVVAFDADSGKELWRTFTIPGEGEPGHDTWKGDDWKSGGGSAWMTGNYDPDTKTIYWGVGNAAPWPGDTHPGDNLYTSSVLGLDPDNGKIKAFHQYHQNDSWDWDEVDAPMLIDFQRDGRSFKSLVHPGRDAIFWILERKPDRINYVAGWPFVHTDVWKGIEPETGKPIVDPAHKPIIGKRVEFCPSLWGGKDWPSAAYSQKTGLVYVPANENFCGGFTGEKVPLVEGKLWLGTKPEDIGLKVVPGADHYGELQAWDPATGKKVWSHNFPKSQLFGSVTATAGDLVLGGGTNDRMFRAFNAKTGEVLWEQKTNSGIMGMPIAYAVDGTEYIAVQSGWGVDAQRIQDALATGNNIGVENNVPQGGVVWVFAVKK</sequence>
<feature type="binding site" evidence="7">
    <location>
        <position position="198"/>
    </location>
    <ligand>
        <name>Ca(2+)</name>
        <dbReference type="ChEBI" id="CHEBI:29108"/>
    </ligand>
</feature>
<feature type="signal peptide" evidence="8">
    <location>
        <begin position="1"/>
        <end position="24"/>
    </location>
</feature>
<evidence type="ECO:0000256" key="5">
    <source>
        <dbReference type="PIRSR" id="PIRSR617512-1"/>
    </source>
</evidence>
<keyword evidence="8" id="KW-0732">Signal</keyword>
<dbReference type="OrthoDB" id="9794322at2"/>
<evidence type="ECO:0000259" key="9">
    <source>
        <dbReference type="Pfam" id="PF01011"/>
    </source>
</evidence>
<dbReference type="InterPro" id="IPR018391">
    <property type="entry name" value="PQQ_b-propeller_rpt"/>
</dbReference>
<gene>
    <name evidence="10" type="ORF">SAMN05444159_4193</name>
</gene>
<keyword evidence="7" id="KW-0106">Calcium</keyword>
<dbReference type="SUPFAM" id="SSF50998">
    <property type="entry name" value="Quinoprotein alcohol dehydrogenase-like"/>
    <property type="match status" value="1"/>
</dbReference>
<feature type="active site" description="Proton acceptor" evidence="5">
    <location>
        <position position="306"/>
    </location>
</feature>
<evidence type="ECO:0000256" key="3">
    <source>
        <dbReference type="ARBA" id="ARBA00022891"/>
    </source>
</evidence>
<dbReference type="PANTHER" id="PTHR32303">
    <property type="entry name" value="QUINOPROTEIN ALCOHOL DEHYDROGENASE (CYTOCHROME C)"/>
    <property type="match status" value="1"/>
</dbReference>
<organism evidence="10 11">
    <name type="scientific">Bradyrhizobium lablabi</name>
    <dbReference type="NCBI Taxonomy" id="722472"/>
    <lineage>
        <taxon>Bacteria</taxon>
        <taxon>Pseudomonadati</taxon>
        <taxon>Pseudomonadota</taxon>
        <taxon>Alphaproteobacteria</taxon>
        <taxon>Hyphomicrobiales</taxon>
        <taxon>Nitrobacteraceae</taxon>
        <taxon>Bradyrhizobium</taxon>
    </lineage>
</organism>
<evidence type="ECO:0000256" key="8">
    <source>
        <dbReference type="SAM" id="SignalP"/>
    </source>
</evidence>
<dbReference type="EMBL" id="LT670844">
    <property type="protein sequence ID" value="SHK79078.1"/>
    <property type="molecule type" value="Genomic_DNA"/>
</dbReference>
<dbReference type="RefSeq" id="WP_079545137.1">
    <property type="nucleotide sequence ID" value="NZ_LT670844.1"/>
</dbReference>
<dbReference type="Gene3D" id="2.140.10.10">
    <property type="entry name" value="Quinoprotein alcohol dehydrogenase-like superfamily"/>
    <property type="match status" value="1"/>
</dbReference>
<dbReference type="CDD" id="cd10277">
    <property type="entry name" value="PQQ_ADH_I"/>
    <property type="match status" value="1"/>
</dbReference>
<evidence type="ECO:0000256" key="4">
    <source>
        <dbReference type="ARBA" id="ARBA00023002"/>
    </source>
</evidence>
<accession>A0A1M6VC92</accession>
<feature type="binding site" evidence="6">
    <location>
        <position position="180"/>
    </location>
    <ligand>
        <name>pyrroloquinoline quinone</name>
        <dbReference type="ChEBI" id="CHEBI:58442"/>
    </ligand>
</feature>
<name>A0A1M6VC92_9BRAD</name>
<dbReference type="GO" id="GO:0016614">
    <property type="term" value="F:oxidoreductase activity, acting on CH-OH group of donors"/>
    <property type="evidence" value="ECO:0007669"/>
    <property type="project" value="InterPro"/>
</dbReference>
<dbReference type="InterPro" id="IPR017512">
    <property type="entry name" value="PQQ_MeOH/EtOH_DH"/>
</dbReference>
<dbReference type="Proteomes" id="UP000189935">
    <property type="component" value="Chromosome I"/>
</dbReference>
<dbReference type="InterPro" id="IPR034119">
    <property type="entry name" value="ADHI"/>
</dbReference>
<proteinExistence type="inferred from homology"/>
<evidence type="ECO:0000256" key="6">
    <source>
        <dbReference type="PIRSR" id="PIRSR617512-2"/>
    </source>
</evidence>
<dbReference type="AlphaFoldDB" id="A0A1M6VC92"/>
<evidence type="ECO:0000313" key="11">
    <source>
        <dbReference type="Proteomes" id="UP000189935"/>
    </source>
</evidence>
<dbReference type="GO" id="GO:0005509">
    <property type="term" value="F:calcium ion binding"/>
    <property type="evidence" value="ECO:0007669"/>
    <property type="project" value="InterPro"/>
</dbReference>
<feature type="chain" id="PRO_5012364556" evidence="8">
    <location>
        <begin position="25"/>
        <end position="576"/>
    </location>
</feature>
<reference evidence="10 11" key="1">
    <citation type="submission" date="2016-11" db="EMBL/GenBank/DDBJ databases">
        <authorList>
            <person name="Jaros S."/>
            <person name="Januszkiewicz K."/>
            <person name="Wedrychowicz H."/>
        </authorList>
    </citation>
    <scope>NUCLEOTIDE SEQUENCE [LARGE SCALE GENOMIC DNA]</scope>
    <source>
        <strain evidence="10 11">GAS499</strain>
    </source>
</reference>
<comment type="similarity">
    <text evidence="1">Belongs to the bacterial PQQ dehydrogenase family.</text>
</comment>
<evidence type="ECO:0000256" key="2">
    <source>
        <dbReference type="ARBA" id="ARBA00022723"/>
    </source>
</evidence>
<feature type="domain" description="Pyrrolo-quinoline quinone repeat" evidence="9">
    <location>
        <begin position="475"/>
        <end position="534"/>
    </location>
</feature>
<dbReference type="InterPro" id="IPR011047">
    <property type="entry name" value="Quinoprotein_ADH-like_sf"/>
</dbReference>
<keyword evidence="2 7" id="KW-0479">Metal-binding</keyword>
<dbReference type="NCBIfam" id="TIGR03075">
    <property type="entry name" value="PQQ_enz_alc_DH"/>
    <property type="match status" value="1"/>
</dbReference>
<dbReference type="InterPro" id="IPR002372">
    <property type="entry name" value="PQQ_rpt_dom"/>
</dbReference>
<evidence type="ECO:0000313" key="10">
    <source>
        <dbReference type="EMBL" id="SHK79078.1"/>
    </source>
</evidence>